<evidence type="ECO:0000256" key="3">
    <source>
        <dbReference type="ARBA" id="ARBA00022692"/>
    </source>
</evidence>
<evidence type="ECO:0000313" key="7">
    <source>
        <dbReference type="EMBL" id="PKU23190.1"/>
    </source>
</evidence>
<feature type="transmembrane region" description="Helical" evidence="6">
    <location>
        <begin position="46"/>
        <end position="63"/>
    </location>
</feature>
<evidence type="ECO:0000313" key="8">
    <source>
        <dbReference type="Proteomes" id="UP000233293"/>
    </source>
</evidence>
<dbReference type="InterPro" id="IPR006696">
    <property type="entry name" value="DUF423"/>
</dbReference>
<dbReference type="PANTHER" id="PTHR43461">
    <property type="entry name" value="TRANSMEMBRANE PROTEIN 256"/>
    <property type="match status" value="1"/>
</dbReference>
<dbReference type="Proteomes" id="UP000233293">
    <property type="component" value="Unassembled WGS sequence"/>
</dbReference>
<keyword evidence="8" id="KW-1185">Reference proteome</keyword>
<evidence type="ECO:0000256" key="5">
    <source>
        <dbReference type="ARBA" id="ARBA00023136"/>
    </source>
</evidence>
<protein>
    <submittedName>
        <fullName evidence="7">DUF423 domain-containing protein</fullName>
    </submittedName>
</protein>
<proteinExistence type="inferred from homology"/>
<evidence type="ECO:0000256" key="6">
    <source>
        <dbReference type="SAM" id="Phobius"/>
    </source>
</evidence>
<accession>A0A2N3PS05</accession>
<dbReference type="Pfam" id="PF04241">
    <property type="entry name" value="DUF423"/>
    <property type="match status" value="1"/>
</dbReference>
<dbReference type="GO" id="GO:0005886">
    <property type="term" value="C:plasma membrane"/>
    <property type="evidence" value="ECO:0007669"/>
    <property type="project" value="TreeGrafter"/>
</dbReference>
<feature type="transmembrane region" description="Helical" evidence="6">
    <location>
        <begin position="105"/>
        <end position="125"/>
    </location>
</feature>
<evidence type="ECO:0000256" key="4">
    <source>
        <dbReference type="ARBA" id="ARBA00022989"/>
    </source>
</evidence>
<evidence type="ECO:0000256" key="1">
    <source>
        <dbReference type="ARBA" id="ARBA00004141"/>
    </source>
</evidence>
<dbReference type="AlphaFoldDB" id="A0A2N3PS05"/>
<feature type="transmembrane region" description="Helical" evidence="6">
    <location>
        <begin position="70"/>
        <end position="93"/>
    </location>
</feature>
<organism evidence="7 8">
    <name type="scientific">Telmatospirillum siberiense</name>
    <dbReference type="NCBI Taxonomy" id="382514"/>
    <lineage>
        <taxon>Bacteria</taxon>
        <taxon>Pseudomonadati</taxon>
        <taxon>Pseudomonadota</taxon>
        <taxon>Alphaproteobacteria</taxon>
        <taxon>Rhodospirillales</taxon>
        <taxon>Rhodospirillaceae</taxon>
        <taxon>Telmatospirillum</taxon>
    </lineage>
</organism>
<comment type="subcellular location">
    <subcellularLocation>
        <location evidence="1">Membrane</location>
        <topology evidence="1">Multi-pass membrane protein</topology>
    </subcellularLocation>
</comment>
<dbReference type="EMBL" id="PIUM01000023">
    <property type="protein sequence ID" value="PKU23190.1"/>
    <property type="molecule type" value="Genomic_DNA"/>
</dbReference>
<keyword evidence="4 6" id="KW-1133">Transmembrane helix</keyword>
<sequence length="130" mass="13595">MLKNEGLCRLWLLLGGVSGALAVGFGAYAAHGFPDAPQAAEWVEKASRYQMYHALALLALAGRQSPGGRLTALAGVFFVIGSILFCGTLYLLALTGWPVGKVAPFGGTSFILGWIFLALSAFAGCRSTRG</sequence>
<dbReference type="PANTHER" id="PTHR43461:SF1">
    <property type="entry name" value="TRANSMEMBRANE PROTEIN 256"/>
    <property type="match status" value="1"/>
</dbReference>
<comment type="caution">
    <text evidence="7">The sequence shown here is derived from an EMBL/GenBank/DDBJ whole genome shotgun (WGS) entry which is preliminary data.</text>
</comment>
<comment type="similarity">
    <text evidence="2">Belongs to the UPF0382 family.</text>
</comment>
<dbReference type="OrthoDB" id="9802121at2"/>
<evidence type="ECO:0000256" key="2">
    <source>
        <dbReference type="ARBA" id="ARBA00009694"/>
    </source>
</evidence>
<keyword evidence="5 6" id="KW-0472">Membrane</keyword>
<reference evidence="8" key="1">
    <citation type="submission" date="2017-12" db="EMBL/GenBank/DDBJ databases">
        <title>Draft genome sequence of Telmatospirillum siberiense 26-4b1T, an acidotolerant peatland alphaproteobacterium potentially involved in sulfur cycling.</title>
        <authorList>
            <person name="Hausmann B."/>
            <person name="Pjevac P."/>
            <person name="Schreck K."/>
            <person name="Herbold C.W."/>
            <person name="Daims H."/>
            <person name="Wagner M."/>
            <person name="Pester M."/>
            <person name="Loy A."/>
        </authorList>
    </citation>
    <scope>NUCLEOTIDE SEQUENCE [LARGE SCALE GENOMIC DNA]</scope>
    <source>
        <strain evidence="8">26-4b1</strain>
    </source>
</reference>
<keyword evidence="3 6" id="KW-0812">Transmembrane</keyword>
<gene>
    <name evidence="7" type="ORF">CWS72_18315</name>
</gene>
<name>A0A2N3PS05_9PROT</name>